<sequence>MQINLLRHFGIAVRFVSGYFYFDMETPSMNCTLGRGFLPGTGWLGFNPNHGILTDNTHFAVASSAPRKHHAYYGGIRGSATSQLITNLSKEKRR</sequence>
<keyword evidence="2" id="KW-1185">Reference proteome</keyword>
<name>A0ABW8L2M4_9GAMM</name>
<dbReference type="SUPFAM" id="SSF54001">
    <property type="entry name" value="Cysteine proteinases"/>
    <property type="match status" value="1"/>
</dbReference>
<evidence type="ECO:0000313" key="1">
    <source>
        <dbReference type="EMBL" id="MFK3866279.1"/>
    </source>
</evidence>
<evidence type="ECO:0000313" key="2">
    <source>
        <dbReference type="Proteomes" id="UP001620262"/>
    </source>
</evidence>
<protein>
    <recommendedName>
        <fullName evidence="3">Transglutaminase-like domain-containing protein</fullName>
    </recommendedName>
</protein>
<dbReference type="RefSeq" id="WP_149982882.1">
    <property type="nucleotide sequence ID" value="NZ_CABVLM010000015.1"/>
</dbReference>
<gene>
    <name evidence="1" type="ORF">ACI2JU_20730</name>
</gene>
<comment type="caution">
    <text evidence="1">The sequence shown here is derived from an EMBL/GenBank/DDBJ whole genome shotgun (WGS) entry which is preliminary data.</text>
</comment>
<dbReference type="EMBL" id="JBJDOT010000042">
    <property type="protein sequence ID" value="MFK3866279.1"/>
    <property type="molecule type" value="Genomic_DNA"/>
</dbReference>
<dbReference type="Proteomes" id="UP001620262">
    <property type="component" value="Unassembled WGS sequence"/>
</dbReference>
<dbReference type="InterPro" id="IPR038765">
    <property type="entry name" value="Papain-like_cys_pep_sf"/>
</dbReference>
<dbReference type="Gene3D" id="3.10.620.30">
    <property type="match status" value="1"/>
</dbReference>
<reference evidence="1 2" key="1">
    <citation type="submission" date="2024-11" db="EMBL/GenBank/DDBJ databases">
        <title>The Natural Products Discovery Center: Release of the First 8490 Sequenced Strains for Exploring Actinobacteria Biosynthetic Diversity.</title>
        <authorList>
            <person name="Kalkreuter E."/>
            <person name="Kautsar S.A."/>
            <person name="Yang D."/>
            <person name="Bader C.D."/>
            <person name="Teijaro C.N."/>
            <person name="Fluegel L."/>
            <person name="Davis C.M."/>
            <person name="Simpson J.R."/>
            <person name="Lauterbach L."/>
            <person name="Steele A.D."/>
            <person name="Gui C."/>
            <person name="Meng S."/>
            <person name="Li G."/>
            <person name="Viehrig K."/>
            <person name="Ye F."/>
            <person name="Su P."/>
            <person name="Kiefer A.F."/>
            <person name="Nichols A."/>
            <person name="Cepeda A.J."/>
            <person name="Yan W."/>
            <person name="Fan B."/>
            <person name="Jiang Y."/>
            <person name="Adhikari A."/>
            <person name="Zheng C.-J."/>
            <person name="Schuster L."/>
            <person name="Cowan T.M."/>
            <person name="Smanski M.J."/>
            <person name="Chevrette M.G."/>
            <person name="De Carvalho L.P.S."/>
            <person name="Shen B."/>
        </authorList>
    </citation>
    <scope>NUCLEOTIDE SEQUENCE [LARGE SCALE GENOMIC DNA]</scope>
    <source>
        <strain evidence="1 2">NPDC078403</strain>
    </source>
</reference>
<organism evidence="1 2">
    <name type="scientific">Pseudoalteromonas rhizosphaerae</name>
    <dbReference type="NCBI Taxonomy" id="2518973"/>
    <lineage>
        <taxon>Bacteria</taxon>
        <taxon>Pseudomonadati</taxon>
        <taxon>Pseudomonadota</taxon>
        <taxon>Gammaproteobacteria</taxon>
        <taxon>Alteromonadales</taxon>
        <taxon>Pseudoalteromonadaceae</taxon>
        <taxon>Pseudoalteromonas</taxon>
    </lineage>
</organism>
<accession>A0ABW8L2M4</accession>
<evidence type="ECO:0008006" key="3">
    <source>
        <dbReference type="Google" id="ProtNLM"/>
    </source>
</evidence>
<proteinExistence type="predicted"/>